<gene>
    <name evidence="1" type="ORF">QAD02_007907</name>
</gene>
<sequence length="204" mass="22484">MPNPPDEIPEGSQEAHSEQKITFPKRNCGYCGNSCISGFLCFKCGTGYHESCSLRAPTGVLGIFECCADSITSDEIDTVSQDGIEFESKDMQGLSRMLSGKFTEINKKSRTLDDKISVQQDTSINQVNEIDQRLKVLENANAQNTNNVEMIDAKIVDRMRRAANVVLFGVNEHPGNSDADRNDLSEAIRLLSRLGIIQANHISV</sequence>
<proteinExistence type="predicted"/>
<evidence type="ECO:0000313" key="2">
    <source>
        <dbReference type="Proteomes" id="UP001239111"/>
    </source>
</evidence>
<name>A0ACC2N4Y1_9HYME</name>
<dbReference type="EMBL" id="CM056744">
    <property type="protein sequence ID" value="KAJ8666245.1"/>
    <property type="molecule type" value="Genomic_DNA"/>
</dbReference>
<evidence type="ECO:0000313" key="1">
    <source>
        <dbReference type="EMBL" id="KAJ8666245.1"/>
    </source>
</evidence>
<comment type="caution">
    <text evidence="1">The sequence shown here is derived from an EMBL/GenBank/DDBJ whole genome shotgun (WGS) entry which is preliminary data.</text>
</comment>
<protein>
    <submittedName>
        <fullName evidence="1">Uncharacterized protein</fullName>
    </submittedName>
</protein>
<keyword evidence="2" id="KW-1185">Reference proteome</keyword>
<reference evidence="1" key="1">
    <citation type="submission" date="2023-04" db="EMBL/GenBank/DDBJ databases">
        <title>A chromosome-level genome assembly of the parasitoid wasp Eretmocerus hayati.</title>
        <authorList>
            <person name="Zhong Y."/>
            <person name="Liu S."/>
            <person name="Liu Y."/>
        </authorList>
    </citation>
    <scope>NUCLEOTIDE SEQUENCE</scope>
    <source>
        <strain evidence="1">ZJU_SS_LIU_2023</strain>
    </source>
</reference>
<organism evidence="1 2">
    <name type="scientific">Eretmocerus hayati</name>
    <dbReference type="NCBI Taxonomy" id="131215"/>
    <lineage>
        <taxon>Eukaryota</taxon>
        <taxon>Metazoa</taxon>
        <taxon>Ecdysozoa</taxon>
        <taxon>Arthropoda</taxon>
        <taxon>Hexapoda</taxon>
        <taxon>Insecta</taxon>
        <taxon>Pterygota</taxon>
        <taxon>Neoptera</taxon>
        <taxon>Endopterygota</taxon>
        <taxon>Hymenoptera</taxon>
        <taxon>Apocrita</taxon>
        <taxon>Proctotrupomorpha</taxon>
        <taxon>Chalcidoidea</taxon>
        <taxon>Aphelinidae</taxon>
        <taxon>Aphelininae</taxon>
        <taxon>Eretmocerus</taxon>
    </lineage>
</organism>
<accession>A0ACC2N4Y1</accession>
<dbReference type="Proteomes" id="UP001239111">
    <property type="component" value="Chromosome 4"/>
</dbReference>